<dbReference type="PANTHER" id="PTHR12526">
    <property type="entry name" value="GLYCOSYLTRANSFERASE"/>
    <property type="match status" value="1"/>
</dbReference>
<feature type="domain" description="Glycosyltransferase subfamily 4-like N-terminal" evidence="2">
    <location>
        <begin position="14"/>
        <end position="171"/>
    </location>
</feature>
<name>A0A1U7JLU9_9HYPH</name>
<dbReference type="InterPro" id="IPR028098">
    <property type="entry name" value="Glyco_trans_4-like_N"/>
</dbReference>
<dbReference type="OrthoDB" id="9790710at2"/>
<accession>A0A1U7JLU9</accession>
<dbReference type="InterPro" id="IPR001296">
    <property type="entry name" value="Glyco_trans_1"/>
</dbReference>
<comment type="caution">
    <text evidence="3">The sequence shown here is derived from an EMBL/GenBank/DDBJ whole genome shotgun (WGS) entry which is preliminary data.</text>
</comment>
<protein>
    <submittedName>
        <fullName evidence="3">Uncharacterized protein</fullName>
    </submittedName>
</protein>
<dbReference type="AlphaFoldDB" id="A0A1U7JLU9"/>
<evidence type="ECO:0000313" key="3">
    <source>
        <dbReference type="EMBL" id="OKL45713.1"/>
    </source>
</evidence>
<dbReference type="EMBL" id="LVVZ01000004">
    <property type="protein sequence ID" value="OKL45713.1"/>
    <property type="molecule type" value="Genomic_DNA"/>
</dbReference>
<dbReference type="SUPFAM" id="SSF53756">
    <property type="entry name" value="UDP-Glycosyltransferase/glycogen phosphorylase"/>
    <property type="match status" value="1"/>
</dbReference>
<evidence type="ECO:0000313" key="4">
    <source>
        <dbReference type="Proteomes" id="UP000185783"/>
    </source>
</evidence>
<evidence type="ECO:0000259" key="1">
    <source>
        <dbReference type="Pfam" id="PF00534"/>
    </source>
</evidence>
<dbReference type="Proteomes" id="UP000185783">
    <property type="component" value="Unassembled WGS sequence"/>
</dbReference>
<gene>
    <name evidence="3" type="ORF">A3843_01905</name>
</gene>
<dbReference type="Gene3D" id="3.40.50.2000">
    <property type="entry name" value="Glycogen Phosphorylase B"/>
    <property type="match status" value="2"/>
</dbReference>
<keyword evidence="4" id="KW-1185">Reference proteome</keyword>
<feature type="domain" description="Glycosyl transferase family 1" evidence="1">
    <location>
        <begin position="176"/>
        <end position="321"/>
    </location>
</feature>
<sequence>MTRKTVHIIQTLAPGGIELLVMRLAAENPEKTRVLVLDQAPDRGSEAWDVAHQYAVKPRFMGKQAGVSVRLIRDLRRVLAQDRPEAVFTHHIGPLLYGGLASRLAGVPNLTQVEHDAWHLDNTRQLWLTRAAYALLRPKVAAVSKPVAREIALRTGQSQVLVIPNGVDVSRFKPGDKAEARAVFNLPTDKTIVGGVGRLEYVKGFDILLQAVSQLPEDFHLALAGSGSQKETLKDLAASLGMADRVSFLGNVNKVHRLMPAFDVLAVSSRDEGLPLTVIEAQAANVPVVATGVGGIPDAVCPEASQIVPPNDAGALTAAILMMSQAHVADAPTKFVRRMYNWKDTIRAYETLAQGGTL</sequence>
<dbReference type="Pfam" id="PF00534">
    <property type="entry name" value="Glycos_transf_1"/>
    <property type="match status" value="1"/>
</dbReference>
<dbReference type="STRING" id="197461.A3843_01905"/>
<dbReference type="Pfam" id="PF13439">
    <property type="entry name" value="Glyco_transf_4"/>
    <property type="match status" value="1"/>
</dbReference>
<reference evidence="3 4" key="1">
    <citation type="submission" date="2016-03" db="EMBL/GenBank/DDBJ databases">
        <title>Genome sequence of Nesiotobacter sp. nov., a moderately halophilic alphaproteobacterium isolated from the Yellow Sea, China.</title>
        <authorList>
            <person name="Zhang G."/>
            <person name="Zhang R."/>
        </authorList>
    </citation>
    <scope>NUCLEOTIDE SEQUENCE [LARGE SCALE GENOMIC DNA]</scope>
    <source>
        <strain evidence="3 4">WB1-6</strain>
    </source>
</reference>
<dbReference type="GO" id="GO:0016757">
    <property type="term" value="F:glycosyltransferase activity"/>
    <property type="evidence" value="ECO:0007669"/>
    <property type="project" value="InterPro"/>
</dbReference>
<dbReference type="RefSeq" id="WP_028483088.1">
    <property type="nucleotide sequence ID" value="NZ_LVVZ01000004.1"/>
</dbReference>
<proteinExistence type="predicted"/>
<evidence type="ECO:0000259" key="2">
    <source>
        <dbReference type="Pfam" id="PF13439"/>
    </source>
</evidence>
<organism evidence="3 4">
    <name type="scientific">Pseudovibrio exalbescens</name>
    <dbReference type="NCBI Taxonomy" id="197461"/>
    <lineage>
        <taxon>Bacteria</taxon>
        <taxon>Pseudomonadati</taxon>
        <taxon>Pseudomonadota</taxon>
        <taxon>Alphaproteobacteria</taxon>
        <taxon>Hyphomicrobiales</taxon>
        <taxon>Stappiaceae</taxon>
        <taxon>Pseudovibrio</taxon>
    </lineage>
</organism>